<dbReference type="STRING" id="246437.L8Y981"/>
<comment type="function">
    <text evidence="1">Stimulates the secretion of gonadotropins; it stimulates the secretion of both luteinizing and follicle-stimulating hormones.</text>
</comment>
<keyword evidence="6" id="KW-0372">Hormone</keyword>
<reference evidence="12" key="2">
    <citation type="journal article" date="2013" name="Nat. Commun.">
        <title>Genome of the Chinese tree shrew.</title>
        <authorList>
            <person name="Fan Y."/>
            <person name="Huang Z.Y."/>
            <person name="Cao C.C."/>
            <person name="Chen C.S."/>
            <person name="Chen Y.X."/>
            <person name="Fan D.D."/>
            <person name="He J."/>
            <person name="Hou H.L."/>
            <person name="Hu L."/>
            <person name="Hu X.T."/>
            <person name="Jiang X.T."/>
            <person name="Lai R."/>
            <person name="Lang Y.S."/>
            <person name="Liang B."/>
            <person name="Liao S.G."/>
            <person name="Mu D."/>
            <person name="Ma Y.Y."/>
            <person name="Niu Y.Y."/>
            <person name="Sun X.Q."/>
            <person name="Xia J.Q."/>
            <person name="Xiao J."/>
            <person name="Xiong Z.Q."/>
            <person name="Xu L."/>
            <person name="Yang L."/>
            <person name="Zhang Y."/>
            <person name="Zhao W."/>
            <person name="Zhao X.D."/>
            <person name="Zheng Y.T."/>
            <person name="Zhou J.M."/>
            <person name="Zhu Y.B."/>
            <person name="Zhang G.J."/>
            <person name="Wang J."/>
            <person name="Yao Y.G."/>
        </authorList>
    </citation>
    <scope>NUCLEOTIDE SEQUENCE [LARGE SCALE GENOMIC DNA]</scope>
</reference>
<accession>L8Y981</accession>
<dbReference type="InterPro" id="IPR019792">
    <property type="entry name" value="Gonadoliberin"/>
</dbReference>
<gene>
    <name evidence="11" type="ORF">TREES_T100018116</name>
</gene>
<evidence type="ECO:0000256" key="7">
    <source>
        <dbReference type="ARBA" id="ARBA00022729"/>
    </source>
</evidence>
<comment type="similarity">
    <text evidence="3">Belongs to the GnRH family.</text>
</comment>
<keyword evidence="8" id="KW-0027">Amidation</keyword>
<evidence type="ECO:0000313" key="11">
    <source>
        <dbReference type="EMBL" id="ELV12817.1"/>
    </source>
</evidence>
<dbReference type="PANTHER" id="PTHR10522:SF6">
    <property type="entry name" value="PROGONADOLIBERIN-2"/>
    <property type="match status" value="1"/>
</dbReference>
<dbReference type="InterPro" id="IPR002012">
    <property type="entry name" value="GnRH"/>
</dbReference>
<evidence type="ECO:0000256" key="6">
    <source>
        <dbReference type="ARBA" id="ARBA00022702"/>
    </source>
</evidence>
<evidence type="ECO:0000256" key="1">
    <source>
        <dbReference type="ARBA" id="ARBA00004093"/>
    </source>
</evidence>
<proteinExistence type="inferred from homology"/>
<feature type="region of interest" description="Disordered" evidence="9">
    <location>
        <begin position="21"/>
        <end position="75"/>
    </location>
</feature>
<dbReference type="PROSITE" id="PS00473">
    <property type="entry name" value="GNRH"/>
    <property type="match status" value="1"/>
</dbReference>
<dbReference type="GO" id="GO:0005615">
    <property type="term" value="C:extracellular space"/>
    <property type="evidence" value="ECO:0007669"/>
    <property type="project" value="TreeGrafter"/>
</dbReference>
<dbReference type="eggNOG" id="KOG4691">
    <property type="taxonomic scope" value="Eukaryota"/>
</dbReference>
<keyword evidence="12" id="KW-1185">Reference proteome</keyword>
<evidence type="ECO:0000256" key="10">
    <source>
        <dbReference type="SAM" id="SignalP"/>
    </source>
</evidence>
<evidence type="ECO:0000256" key="4">
    <source>
        <dbReference type="ARBA" id="ARBA00022525"/>
    </source>
</evidence>
<name>L8Y981_TUPCH</name>
<feature type="region of interest" description="Disordered" evidence="9">
    <location>
        <begin position="131"/>
        <end position="159"/>
    </location>
</feature>
<evidence type="ECO:0000256" key="3">
    <source>
        <dbReference type="ARBA" id="ARBA00010968"/>
    </source>
</evidence>
<evidence type="ECO:0000313" key="12">
    <source>
        <dbReference type="Proteomes" id="UP000011518"/>
    </source>
</evidence>
<feature type="signal peptide" evidence="10">
    <location>
        <begin position="1"/>
        <end position="21"/>
    </location>
</feature>
<reference evidence="12" key="1">
    <citation type="submission" date="2012-07" db="EMBL/GenBank/DDBJ databases">
        <title>Genome of the Chinese tree shrew, a rising model animal genetically related to primates.</title>
        <authorList>
            <person name="Zhang G."/>
            <person name="Fan Y."/>
            <person name="Yao Y."/>
            <person name="Huang Z."/>
        </authorList>
    </citation>
    <scope>NUCLEOTIDE SEQUENCE [LARGE SCALE GENOMIC DNA]</scope>
</reference>
<dbReference type="GO" id="GO:0031530">
    <property type="term" value="F:gonadotropin-releasing hormone receptor binding"/>
    <property type="evidence" value="ECO:0007669"/>
    <property type="project" value="TreeGrafter"/>
</dbReference>
<dbReference type="Proteomes" id="UP000011518">
    <property type="component" value="Unassembled WGS sequence"/>
</dbReference>
<dbReference type="EMBL" id="KB364366">
    <property type="protein sequence ID" value="ELV12817.1"/>
    <property type="molecule type" value="Genomic_DNA"/>
</dbReference>
<feature type="compositionally biased region" description="Polar residues" evidence="9">
    <location>
        <begin position="145"/>
        <end position="159"/>
    </location>
</feature>
<evidence type="ECO:0000256" key="5">
    <source>
        <dbReference type="ARBA" id="ARBA00022685"/>
    </source>
</evidence>
<dbReference type="PANTHER" id="PTHR10522">
    <property type="entry name" value="GONADOLIBERIN"/>
    <property type="match status" value="1"/>
</dbReference>
<evidence type="ECO:0000256" key="9">
    <source>
        <dbReference type="SAM" id="MobiDB-lite"/>
    </source>
</evidence>
<evidence type="ECO:0000256" key="8">
    <source>
        <dbReference type="ARBA" id="ARBA00022815"/>
    </source>
</evidence>
<dbReference type="AlphaFoldDB" id="L8Y981"/>
<evidence type="ECO:0000256" key="2">
    <source>
        <dbReference type="ARBA" id="ARBA00004613"/>
    </source>
</evidence>
<keyword evidence="7 10" id="KW-0732">Signal</keyword>
<protein>
    <submittedName>
        <fullName evidence="11">Progonadoliberin-2</fullName>
    </submittedName>
</protein>
<sequence>MLGFLLLLLLLMAAHPGPSEAQHWSHGWYPGGKRASNSPQDPQSALRPPAPSAAQTAHSFRSAALASPEDSVPWEGRTTAGWSLRRKQHLMRTLLVSGEGGPNIQTSHSSPVAFIAQSWSWRWREDAPCRSTPALPHRAGPSASLPMSQENSRQCTREM</sequence>
<organism evidence="11 12">
    <name type="scientific">Tupaia chinensis</name>
    <name type="common">Chinese tree shrew</name>
    <name type="synonym">Tupaia belangeri chinensis</name>
    <dbReference type="NCBI Taxonomy" id="246437"/>
    <lineage>
        <taxon>Eukaryota</taxon>
        <taxon>Metazoa</taxon>
        <taxon>Chordata</taxon>
        <taxon>Craniata</taxon>
        <taxon>Vertebrata</taxon>
        <taxon>Euteleostomi</taxon>
        <taxon>Mammalia</taxon>
        <taxon>Eutheria</taxon>
        <taxon>Euarchontoglires</taxon>
        <taxon>Scandentia</taxon>
        <taxon>Tupaiidae</taxon>
        <taxon>Tupaia</taxon>
    </lineage>
</organism>
<dbReference type="GO" id="GO:0005183">
    <property type="term" value="F:gonadotropin hormone-releasing hormone activity"/>
    <property type="evidence" value="ECO:0007669"/>
    <property type="project" value="TreeGrafter"/>
</dbReference>
<feature type="chain" id="PRO_5003998442" evidence="10">
    <location>
        <begin position="22"/>
        <end position="159"/>
    </location>
</feature>
<keyword evidence="4" id="KW-0964">Secreted</keyword>
<comment type="subcellular location">
    <subcellularLocation>
        <location evidence="2">Secreted</location>
    </subcellularLocation>
</comment>
<keyword evidence="5" id="KW-0165">Cleavage on pair of basic residues</keyword>
<dbReference type="InParanoid" id="L8Y981"/>
<dbReference type="FunCoup" id="L8Y981">
    <property type="interactions" value="372"/>
</dbReference>